<dbReference type="AlphaFoldDB" id="A0A8B1P0T1"/>
<reference evidence="2" key="1">
    <citation type="journal article" date="2012" name="J. Bacteriol.">
        <title>Genome Sequence of Streptomyces auratus Strain AGR0001, a Phoslactomycin-Producing Actinomycete.</title>
        <authorList>
            <person name="Han X."/>
            <person name="Li M."/>
            <person name="Ding Z."/>
            <person name="Zhao J."/>
            <person name="Ji K."/>
            <person name="Wen M."/>
            <person name="Lu T."/>
        </authorList>
    </citation>
    <scope>NUCLEOTIDE SEQUENCE</scope>
    <source>
        <strain evidence="2">AGR0001</strain>
    </source>
</reference>
<evidence type="ECO:0000313" key="3">
    <source>
        <dbReference type="Proteomes" id="UP000009036"/>
    </source>
</evidence>
<dbReference type="KEGG" id="sauh:SU9_015265"/>
<dbReference type="RefSeq" id="WP_144044299.1">
    <property type="nucleotide sequence ID" value="NZ_CP072931.1"/>
</dbReference>
<dbReference type="Proteomes" id="UP000009036">
    <property type="component" value="Chromosome"/>
</dbReference>
<gene>
    <name evidence="2" type="ORF">SU9_015265</name>
</gene>
<dbReference type="OrthoDB" id="3917849at2"/>
<evidence type="ECO:0000256" key="1">
    <source>
        <dbReference type="SAM" id="MobiDB-lite"/>
    </source>
</evidence>
<evidence type="ECO:0000313" key="2">
    <source>
        <dbReference type="EMBL" id="QTZ92672.1"/>
    </source>
</evidence>
<name>A0A8B1P0T1_9ACTN</name>
<accession>A0A8B1P0T1</accession>
<organism evidence="2 3">
    <name type="scientific">Streptomyces auratus AGR0001</name>
    <dbReference type="NCBI Taxonomy" id="1160718"/>
    <lineage>
        <taxon>Bacteria</taxon>
        <taxon>Bacillati</taxon>
        <taxon>Actinomycetota</taxon>
        <taxon>Actinomycetes</taxon>
        <taxon>Kitasatosporales</taxon>
        <taxon>Streptomycetaceae</taxon>
        <taxon>Streptomyces</taxon>
    </lineage>
</organism>
<proteinExistence type="predicted"/>
<dbReference type="EMBL" id="CP072931">
    <property type="protein sequence ID" value="QTZ92672.1"/>
    <property type="molecule type" value="Genomic_DNA"/>
</dbReference>
<sequence>MATALDDVAASCNKAEKSVVEGAHGKSIDAFEAFWHRYKNGSKGWLPETAHACRQMAKALDDFADKVDEAVHKLEEEAALVGATLVAGTALAIFTAGISEAAAGAATAGIIAAAESVGVAVSETVASIAATTLTGAAFGAVESVAVDAAVAQPIRISFGDGGFSGTELLTAAGTGGAGGALGAGLGSGARAVGQAASGAEGASTVLAGIGKISTGMDTMPGRMVTGAGLGAGQDALFNGGHINPLDVATGAIGGAAGGRKSRNRTAGTEDFLPYSGSSDHIDSPQSPKAEKAYERIRQAEGDTHRISENTGIKKDVLDRIKGHIFHDKHEDVVVDRGKKATGRFAPMDHIADLWTKAESGTLSGEEAGTFKRWAAHEGVESALMREGIPYRSDALEAFDNEFEMYDPSPEHWGAHDVAPHEYAKNPDTGEDEPFRAWPKVGLPRPDLKIADDLSNLDEVIALIRKGKSI</sequence>
<reference evidence="2" key="2">
    <citation type="submission" date="2021-04" db="EMBL/GenBank/DDBJ databases">
        <authorList>
            <person name="Wen M.-L."/>
            <person name="Han X.-L."/>
            <person name="Xiong J."/>
        </authorList>
    </citation>
    <scope>NUCLEOTIDE SEQUENCE</scope>
    <source>
        <strain evidence="2">AGR0001</strain>
    </source>
</reference>
<feature type="region of interest" description="Disordered" evidence="1">
    <location>
        <begin position="255"/>
        <end position="286"/>
    </location>
</feature>
<keyword evidence="3" id="KW-1185">Reference proteome</keyword>
<feature type="compositionally biased region" description="Polar residues" evidence="1">
    <location>
        <begin position="275"/>
        <end position="286"/>
    </location>
</feature>
<protein>
    <submittedName>
        <fullName evidence="2">Uncharacterized protein</fullName>
    </submittedName>
</protein>